<dbReference type="EMBL" id="BGPR01008057">
    <property type="protein sequence ID" value="GBN31257.1"/>
    <property type="molecule type" value="Genomic_DNA"/>
</dbReference>
<dbReference type="AlphaFoldDB" id="A0A4Y2MZH6"/>
<comment type="caution">
    <text evidence="1">The sequence shown here is derived from an EMBL/GenBank/DDBJ whole genome shotgun (WGS) entry which is preliminary data.</text>
</comment>
<reference evidence="1 2" key="1">
    <citation type="journal article" date="2019" name="Sci. Rep.">
        <title>Orb-weaving spider Araneus ventricosus genome elucidates the spidroin gene catalogue.</title>
        <authorList>
            <person name="Kono N."/>
            <person name="Nakamura H."/>
            <person name="Ohtoshi R."/>
            <person name="Moran D.A.P."/>
            <person name="Shinohara A."/>
            <person name="Yoshida Y."/>
            <person name="Fujiwara M."/>
            <person name="Mori M."/>
            <person name="Tomita M."/>
            <person name="Arakawa K."/>
        </authorList>
    </citation>
    <scope>NUCLEOTIDE SEQUENCE [LARGE SCALE GENOMIC DNA]</scope>
</reference>
<accession>A0A4Y2MZH6</accession>
<evidence type="ECO:0000313" key="2">
    <source>
        <dbReference type="Proteomes" id="UP000499080"/>
    </source>
</evidence>
<dbReference type="Proteomes" id="UP000499080">
    <property type="component" value="Unassembled WGS sequence"/>
</dbReference>
<organism evidence="1 2">
    <name type="scientific">Araneus ventricosus</name>
    <name type="common">Orbweaver spider</name>
    <name type="synonym">Epeira ventricosa</name>
    <dbReference type="NCBI Taxonomy" id="182803"/>
    <lineage>
        <taxon>Eukaryota</taxon>
        <taxon>Metazoa</taxon>
        <taxon>Ecdysozoa</taxon>
        <taxon>Arthropoda</taxon>
        <taxon>Chelicerata</taxon>
        <taxon>Arachnida</taxon>
        <taxon>Araneae</taxon>
        <taxon>Araneomorphae</taxon>
        <taxon>Entelegynae</taxon>
        <taxon>Araneoidea</taxon>
        <taxon>Araneidae</taxon>
        <taxon>Araneus</taxon>
    </lineage>
</organism>
<keyword evidence="2" id="KW-1185">Reference proteome</keyword>
<gene>
    <name evidence="1" type="ORF">AVEN_64285_1</name>
</gene>
<name>A0A4Y2MZH6_ARAVE</name>
<sequence>MSLTCCLWTRVDGVKPLGWCQKGWEASPVLGCFYGLSENEIVLLKLSPNLHGCRRWARDASRSLFRSTGDCRNFFHAVLFWRVDFLQRGDQKIAERNEKRN</sequence>
<protein>
    <submittedName>
        <fullName evidence="1">Uncharacterized protein</fullName>
    </submittedName>
</protein>
<proteinExistence type="predicted"/>
<evidence type="ECO:0000313" key="1">
    <source>
        <dbReference type="EMBL" id="GBN31257.1"/>
    </source>
</evidence>